<dbReference type="eggNOG" id="COG3064">
    <property type="taxonomic scope" value="Bacteria"/>
</dbReference>
<feature type="transmembrane region" description="Helical" evidence="2">
    <location>
        <begin position="12"/>
        <end position="34"/>
    </location>
</feature>
<dbReference type="KEGG" id="fbl:Fbal_2288"/>
<dbReference type="GO" id="GO:0019534">
    <property type="term" value="F:toxin transmembrane transporter activity"/>
    <property type="evidence" value="ECO:0007669"/>
    <property type="project" value="InterPro"/>
</dbReference>
<evidence type="ECO:0000256" key="1">
    <source>
        <dbReference type="SAM" id="MobiDB-lite"/>
    </source>
</evidence>
<keyword evidence="2" id="KW-0812">Transmembrane</keyword>
<dbReference type="EMBL" id="CP002209">
    <property type="protein sequence ID" value="ADN76491.1"/>
    <property type="molecule type" value="Genomic_DNA"/>
</dbReference>
<dbReference type="NCBIfam" id="TIGR02794">
    <property type="entry name" value="tolA_full"/>
    <property type="match status" value="1"/>
</dbReference>
<dbReference type="GO" id="GO:0016020">
    <property type="term" value="C:membrane"/>
    <property type="evidence" value="ECO:0007669"/>
    <property type="project" value="InterPro"/>
</dbReference>
<dbReference type="HOGENOM" id="CLU_073807_1_0_6"/>
<reference evidence="3 4" key="1">
    <citation type="journal article" date="2010" name="Stand. Genomic Sci.">
        <title>Complete genome sequence of Ferrimonas balearica type strain (PAT).</title>
        <authorList>
            <person name="Nolan M."/>
            <person name="Sikorski J."/>
            <person name="Davenport K."/>
            <person name="Lucas S."/>
            <person name="Glavina Del Rio T."/>
            <person name="Tice H."/>
            <person name="Cheng J."/>
            <person name="Goodwin L."/>
            <person name="Pitluck S."/>
            <person name="Liolios K."/>
            <person name="Ivanova N."/>
            <person name="Mavromatis K."/>
            <person name="Ovchinnikova G."/>
            <person name="Pati A."/>
            <person name="Chen A."/>
            <person name="Palaniappan K."/>
            <person name="Land M."/>
            <person name="Hauser L."/>
            <person name="Chang Y."/>
            <person name="Jeffries C."/>
            <person name="Tapia R."/>
            <person name="Brettin T."/>
            <person name="Detter J."/>
            <person name="Han C."/>
            <person name="Yasawong M."/>
            <person name="Rohde M."/>
            <person name="Tindall B."/>
            <person name="Goker M."/>
            <person name="Woyke T."/>
            <person name="Bristow J."/>
            <person name="Eisen J."/>
            <person name="Markowitz V."/>
            <person name="Hugenholtz P."/>
            <person name="Kyrpides N."/>
            <person name="Klenk H."/>
            <person name="Lapidus A."/>
        </authorList>
    </citation>
    <scope>NUCLEOTIDE SEQUENCE [LARGE SCALE GENOMIC DNA]</scope>
    <source>
        <strain evidence="4">DSM 9799 / CCM 4581 / KCTC 23876 / PAT</strain>
    </source>
</reference>
<dbReference type="SUPFAM" id="SSF74653">
    <property type="entry name" value="TolA/TonB C-terminal domain"/>
    <property type="match status" value="1"/>
</dbReference>
<evidence type="ECO:0000313" key="3">
    <source>
        <dbReference type="EMBL" id="ADN76491.1"/>
    </source>
</evidence>
<keyword evidence="2" id="KW-0472">Membrane</keyword>
<proteinExistence type="predicted"/>
<feature type="region of interest" description="Disordered" evidence="1">
    <location>
        <begin position="72"/>
        <end position="197"/>
    </location>
</feature>
<keyword evidence="3" id="KW-0131">Cell cycle</keyword>
<dbReference type="GO" id="GO:0051301">
    <property type="term" value="P:cell division"/>
    <property type="evidence" value="ECO:0007669"/>
    <property type="project" value="UniProtKB-KW"/>
</dbReference>
<keyword evidence="3" id="KW-0132">Cell division</keyword>
<keyword evidence="4" id="KW-1185">Reference proteome</keyword>
<accession>E1SLC7</accession>
<dbReference type="InterPro" id="IPR014161">
    <property type="entry name" value="Tol-Pal_TolA"/>
</dbReference>
<dbReference type="Proteomes" id="UP000006683">
    <property type="component" value="Chromosome"/>
</dbReference>
<evidence type="ECO:0000256" key="2">
    <source>
        <dbReference type="SAM" id="Phobius"/>
    </source>
</evidence>
<evidence type="ECO:0000313" key="4">
    <source>
        <dbReference type="Proteomes" id="UP000006683"/>
    </source>
</evidence>
<name>E1SLC7_FERBD</name>
<dbReference type="GeneID" id="67182500"/>
<organism evidence="3 4">
    <name type="scientific">Ferrimonas balearica (strain DSM 9799 / CCM 4581 / KCTC 23876 / PAT)</name>
    <dbReference type="NCBI Taxonomy" id="550540"/>
    <lineage>
        <taxon>Bacteria</taxon>
        <taxon>Pseudomonadati</taxon>
        <taxon>Pseudomonadota</taxon>
        <taxon>Gammaproteobacteria</taxon>
        <taxon>Alteromonadales</taxon>
        <taxon>Ferrimonadaceae</taxon>
        <taxon>Ferrimonas</taxon>
    </lineage>
</organism>
<gene>
    <name evidence="3" type="ordered locus">Fbal_2288</name>
</gene>
<dbReference type="Pfam" id="PF06519">
    <property type="entry name" value="TolA"/>
    <property type="match status" value="1"/>
</dbReference>
<dbReference type="OrthoDB" id="6194496at2"/>
<dbReference type="GO" id="GO:0043213">
    <property type="term" value="P:bacteriocin transport"/>
    <property type="evidence" value="ECO:0007669"/>
    <property type="project" value="InterPro"/>
</dbReference>
<dbReference type="AlphaFoldDB" id="E1SLC7"/>
<dbReference type="STRING" id="550540.Fbal_2288"/>
<dbReference type="Gene3D" id="3.30.1150.10">
    <property type="match status" value="1"/>
</dbReference>
<protein>
    <submittedName>
        <fullName evidence="3">Cell division and transport-associated protein TolA</fullName>
    </submittedName>
</protein>
<dbReference type="RefSeq" id="WP_013345797.1">
    <property type="nucleotide sequence ID" value="NC_014541.1"/>
</dbReference>
<sequence length="308" mass="34747">MSKQTQPGQSPIGIPLAVSVLLHAGLLGLLAVSVDFSSKPKPQPQASAPVVQAVTVDKAQVEQHVKRIQAEQAAAREAERQRQADLERQAKEAERKRQAEQDRLRKLEQERQQRQAEVKRAEEAAKQAKIKQQEEEKRARQAAEQRAKEEAARQEAERKRKAEEEAARKAEAERKRKEEERKRKEAEEAARKAREAELAAQMAAEQAELAQARQQQVLTEVERYSVLIRQVIQRNLRTDTSMRGKQCRVRINLAPDGFVFDSRVLSGDPGVCRATQAAIQAAGQLPVSKEPDVYNQLKQIDLTVEPEL</sequence>
<keyword evidence="2" id="KW-1133">Transmembrane helix</keyword>